<evidence type="ECO:0000313" key="4">
    <source>
        <dbReference type="EMBL" id="KAK0405143.1"/>
    </source>
</evidence>
<keyword evidence="2" id="KW-0720">Serine protease</keyword>
<name>A0AA39HFY5_9BILA</name>
<dbReference type="PANTHER" id="PTHR10046">
    <property type="entry name" value="ATP DEPENDENT LON PROTEASE FAMILY MEMBER"/>
    <property type="match status" value="1"/>
</dbReference>
<dbReference type="InterPro" id="IPR027065">
    <property type="entry name" value="Lon_Prtase"/>
</dbReference>
<dbReference type="Gene3D" id="3.40.50.300">
    <property type="entry name" value="P-loop containing nucleotide triphosphate hydrolases"/>
    <property type="match status" value="1"/>
</dbReference>
<dbReference type="GO" id="GO:0030163">
    <property type="term" value="P:protein catabolic process"/>
    <property type="evidence" value="ECO:0007669"/>
    <property type="project" value="InterPro"/>
</dbReference>
<dbReference type="SUPFAM" id="SSF54211">
    <property type="entry name" value="Ribosomal protein S5 domain 2-like"/>
    <property type="match status" value="1"/>
</dbReference>
<dbReference type="Gene3D" id="3.30.230.10">
    <property type="match status" value="2"/>
</dbReference>
<feature type="domain" description="Lon proteolytic" evidence="3">
    <location>
        <begin position="438"/>
        <end position="536"/>
    </location>
</feature>
<gene>
    <name evidence="4" type="ORF">QR680_017822</name>
</gene>
<keyword evidence="2" id="KW-0378">Hydrolase</keyword>
<dbReference type="AlphaFoldDB" id="A0AA39HFY5"/>
<reference evidence="4" key="1">
    <citation type="submission" date="2023-06" db="EMBL/GenBank/DDBJ databases">
        <title>Genomic analysis of the entomopathogenic nematode Steinernema hermaphroditum.</title>
        <authorList>
            <person name="Schwarz E.M."/>
            <person name="Heppert J.K."/>
            <person name="Baniya A."/>
            <person name="Schwartz H.T."/>
            <person name="Tan C.-H."/>
            <person name="Antoshechkin I."/>
            <person name="Sternberg P.W."/>
            <person name="Goodrich-Blair H."/>
            <person name="Dillman A.R."/>
        </authorList>
    </citation>
    <scope>NUCLEOTIDE SEQUENCE</scope>
    <source>
        <strain evidence="4">PS9179</strain>
        <tissue evidence="4">Whole animal</tissue>
    </source>
</reference>
<dbReference type="Proteomes" id="UP001175271">
    <property type="component" value="Unassembled WGS sequence"/>
</dbReference>
<protein>
    <recommendedName>
        <fullName evidence="3">Lon proteolytic domain-containing protein</fullName>
    </recommendedName>
</protein>
<evidence type="ECO:0000256" key="2">
    <source>
        <dbReference type="PROSITE-ProRule" id="PRU01122"/>
    </source>
</evidence>
<dbReference type="Gene3D" id="1.10.8.60">
    <property type="match status" value="1"/>
</dbReference>
<dbReference type="GO" id="GO:0004252">
    <property type="term" value="F:serine-type endopeptidase activity"/>
    <property type="evidence" value="ECO:0007669"/>
    <property type="project" value="UniProtKB-UniRule"/>
</dbReference>
<sequence>MVTHVSAKWESYLPQEDKLEKGEKFWEEKMNEKTLPTHQSIKRKEKSTEWTKVIQELPWGKFCEDGGSIRSINRALKNLRRTNDHRRGFETFKRHVLEYRLLKRTLPYFEAESLKIEGHPKIWALIDVGKALGRPVETIRFDANSRAKDVLGSSDSLGSVMQAILRAKCCNPVIRLEIVDEIEDAKLWNVLCKLTDKTRNNAFVDRFLEVPFDLSKVHFFVFVKINWDSIETSQKRSILPEIDRFSPFPMGPSTDEKIRAIKKSILPTILEKYGLQPSLFPDDTLRLLIDFYTNELGVEDLTAKLDSVAQGSTLAQGSVLEQIERSCGGKRSFASDMTIVEGNALRTGCSRMLGVYLGGGFKGGVSVLESSFGPESLLSSFPFLWFSKDPTIEMNCDSIEQRSLVETAYNYIRKNADKFGIPKKNLTKSIGVKFPIGDGGSGGCSIFLSLYSLLSGRRVRSDSAVSGAIHLSGRVLDVWGLHQKADAAFKNGIKRIVFPKGNEADISDEIGESLKREIRFVFVETVEELIEEMILKEDAPILEKHRCQVDRCSPPQKRHLAFWRGPFDVDVEVRKVLFWKHLQMVTHVSAKWESYLTQKDKLEKGEKFWEEKMNEKTLPTHQSIKRKEKSTEWTKVIQELPWGKFCEDGGSIRSINRALKNLRRTNDHRRGFETFKRHVLEYRLLKRTLPYFEAESLKIEGHPKIWALIDVGKALGRPVETIRFDANSRAKDVLGSSDSLGSVMQAILRAKCCNPVIRLEIVDEIEDAKLWNVLCKFKNGIKRIVFPKGNEVDISNHIEERLKREMTFVFVETVEELIEEMILKEEAPILEKHRCGVSHDK</sequence>
<keyword evidence="1 2" id="KW-0645">Protease</keyword>
<organism evidence="4 5">
    <name type="scientific">Steinernema hermaphroditum</name>
    <dbReference type="NCBI Taxonomy" id="289476"/>
    <lineage>
        <taxon>Eukaryota</taxon>
        <taxon>Metazoa</taxon>
        <taxon>Ecdysozoa</taxon>
        <taxon>Nematoda</taxon>
        <taxon>Chromadorea</taxon>
        <taxon>Rhabditida</taxon>
        <taxon>Tylenchina</taxon>
        <taxon>Panagrolaimomorpha</taxon>
        <taxon>Strongyloidoidea</taxon>
        <taxon>Steinernematidae</taxon>
        <taxon>Steinernema</taxon>
    </lineage>
</organism>
<dbReference type="PROSITE" id="PS51786">
    <property type="entry name" value="LON_PROTEOLYTIC"/>
    <property type="match status" value="1"/>
</dbReference>
<accession>A0AA39HFY5</accession>
<feature type="active site" evidence="2">
    <location>
        <position position="484"/>
    </location>
</feature>
<proteinExistence type="inferred from homology"/>
<comment type="caution">
    <text evidence="4">The sequence shown here is derived from an EMBL/GenBank/DDBJ whole genome shotgun (WGS) entry which is preliminary data.</text>
</comment>
<dbReference type="InterPro" id="IPR020568">
    <property type="entry name" value="Ribosomal_Su5_D2-typ_SF"/>
</dbReference>
<dbReference type="InterPro" id="IPR027417">
    <property type="entry name" value="P-loop_NTPase"/>
</dbReference>
<dbReference type="EMBL" id="JAUCMV010000004">
    <property type="protein sequence ID" value="KAK0405143.1"/>
    <property type="molecule type" value="Genomic_DNA"/>
</dbReference>
<comment type="similarity">
    <text evidence="2">Belongs to the peptidase S16 family.</text>
</comment>
<keyword evidence="5" id="KW-1185">Reference proteome</keyword>
<evidence type="ECO:0000256" key="1">
    <source>
        <dbReference type="ARBA" id="ARBA00022670"/>
    </source>
</evidence>
<dbReference type="InterPro" id="IPR008269">
    <property type="entry name" value="Lon_proteolytic"/>
</dbReference>
<evidence type="ECO:0000313" key="5">
    <source>
        <dbReference type="Proteomes" id="UP001175271"/>
    </source>
</evidence>
<dbReference type="GO" id="GO:0005524">
    <property type="term" value="F:ATP binding"/>
    <property type="evidence" value="ECO:0007669"/>
    <property type="project" value="InterPro"/>
</dbReference>
<dbReference type="PRINTS" id="PR00830">
    <property type="entry name" value="ENDOLAPTASE"/>
</dbReference>
<dbReference type="GO" id="GO:0006508">
    <property type="term" value="P:proteolysis"/>
    <property type="evidence" value="ECO:0007669"/>
    <property type="project" value="UniProtKB-KW"/>
</dbReference>
<dbReference type="Pfam" id="PF05362">
    <property type="entry name" value="Lon_C"/>
    <property type="match status" value="1"/>
</dbReference>
<dbReference type="InterPro" id="IPR014721">
    <property type="entry name" value="Ribsml_uS5_D2-typ_fold_subgr"/>
</dbReference>
<feature type="active site" evidence="2">
    <location>
        <position position="441"/>
    </location>
</feature>
<evidence type="ECO:0000259" key="3">
    <source>
        <dbReference type="PROSITE" id="PS51786"/>
    </source>
</evidence>
<dbReference type="GO" id="GO:0004176">
    <property type="term" value="F:ATP-dependent peptidase activity"/>
    <property type="evidence" value="ECO:0007669"/>
    <property type="project" value="UniProtKB-UniRule"/>
</dbReference>